<comment type="caution">
    <text evidence="1">The sequence shown here is derived from an EMBL/GenBank/DDBJ whole genome shotgun (WGS) entry which is preliminary data.</text>
</comment>
<feature type="non-terminal residue" evidence="1">
    <location>
        <position position="155"/>
    </location>
</feature>
<evidence type="ECO:0008006" key="3">
    <source>
        <dbReference type="Google" id="ProtNLM"/>
    </source>
</evidence>
<sequence length="155" mass="16661">AGAAAAWQRLGGACGQGPQPGATPAAARGRARSALRLRLPAEVRALYGFADGQDLLLHWRGEAAHPVRGKWWAEAGYNPKWFPIGFNESKHVALCVSTVAGRVTRFTTPDGQVSHATEAHKHLNEGLRDYLEDLDDYLAGKRQPFIGLGIRGPAA</sequence>
<dbReference type="EMBL" id="CAUYUJ010014198">
    <property type="protein sequence ID" value="CAK0838102.1"/>
    <property type="molecule type" value="Genomic_DNA"/>
</dbReference>
<organism evidence="1 2">
    <name type="scientific">Prorocentrum cordatum</name>
    <dbReference type="NCBI Taxonomy" id="2364126"/>
    <lineage>
        <taxon>Eukaryota</taxon>
        <taxon>Sar</taxon>
        <taxon>Alveolata</taxon>
        <taxon>Dinophyceae</taxon>
        <taxon>Prorocentrales</taxon>
        <taxon>Prorocentraceae</taxon>
        <taxon>Prorocentrum</taxon>
    </lineage>
</organism>
<keyword evidence="2" id="KW-1185">Reference proteome</keyword>
<feature type="non-terminal residue" evidence="1">
    <location>
        <position position="1"/>
    </location>
</feature>
<name>A0ABN9T0K8_9DINO</name>
<evidence type="ECO:0000313" key="2">
    <source>
        <dbReference type="Proteomes" id="UP001189429"/>
    </source>
</evidence>
<proteinExistence type="predicted"/>
<gene>
    <name evidence="1" type="ORF">PCOR1329_LOCUS34128</name>
</gene>
<accession>A0ABN9T0K8</accession>
<dbReference type="Proteomes" id="UP001189429">
    <property type="component" value="Unassembled WGS sequence"/>
</dbReference>
<protein>
    <recommendedName>
        <fullName evidence="3">Selenoprotein O</fullName>
    </recommendedName>
</protein>
<reference evidence="1" key="1">
    <citation type="submission" date="2023-10" db="EMBL/GenBank/DDBJ databases">
        <authorList>
            <person name="Chen Y."/>
            <person name="Shah S."/>
            <person name="Dougan E. K."/>
            <person name="Thang M."/>
            <person name="Chan C."/>
        </authorList>
    </citation>
    <scope>NUCLEOTIDE SEQUENCE [LARGE SCALE GENOMIC DNA]</scope>
</reference>
<evidence type="ECO:0000313" key="1">
    <source>
        <dbReference type="EMBL" id="CAK0838102.1"/>
    </source>
</evidence>